<gene>
    <name evidence="8" type="ORF">SAMN05216249_10318</name>
</gene>
<keyword evidence="3" id="KW-1003">Cell membrane</keyword>
<comment type="similarity">
    <text evidence="2">Belongs to the CDP-glycerol glycerophosphotransferase family.</text>
</comment>
<dbReference type="GO" id="GO:0047355">
    <property type="term" value="F:CDP-glycerol glycerophosphotransferase activity"/>
    <property type="evidence" value="ECO:0007669"/>
    <property type="project" value="InterPro"/>
</dbReference>
<dbReference type="InterPro" id="IPR007554">
    <property type="entry name" value="Glycerophosphate_synth"/>
</dbReference>
<dbReference type="EMBL" id="FOJY01000003">
    <property type="protein sequence ID" value="SFA82422.1"/>
    <property type="molecule type" value="Genomic_DNA"/>
</dbReference>
<comment type="subcellular location">
    <subcellularLocation>
        <location evidence="1">Cell membrane</location>
        <topology evidence="1">Peripheral membrane protein</topology>
    </subcellularLocation>
</comment>
<keyword evidence="6" id="KW-0472">Membrane</keyword>
<dbReference type="InterPro" id="IPR043149">
    <property type="entry name" value="TagF_N"/>
</dbReference>
<dbReference type="RefSeq" id="WP_092870405.1">
    <property type="nucleotide sequence ID" value="NZ_FOJY01000003.1"/>
</dbReference>
<dbReference type="InterPro" id="IPR043148">
    <property type="entry name" value="TagF_C"/>
</dbReference>
<evidence type="ECO:0000259" key="7">
    <source>
        <dbReference type="Pfam" id="PF00534"/>
    </source>
</evidence>
<dbReference type="GO" id="GO:0005886">
    <property type="term" value="C:plasma membrane"/>
    <property type="evidence" value="ECO:0007669"/>
    <property type="project" value="UniProtKB-SubCell"/>
</dbReference>
<dbReference type="PANTHER" id="PTHR37316:SF1">
    <property type="entry name" value="TEICHOIC ACID GLYCEROL-PHOSPHATE PRIMASE"/>
    <property type="match status" value="1"/>
</dbReference>
<keyword evidence="9" id="KW-1185">Reference proteome</keyword>
<accession>A0A1I0W1F1</accession>
<name>A0A1I0W1F1_9FIRM</name>
<dbReference type="OrthoDB" id="9807097at2"/>
<dbReference type="CDD" id="cd03811">
    <property type="entry name" value="GT4_GT28_WabH-like"/>
    <property type="match status" value="1"/>
</dbReference>
<dbReference type="PANTHER" id="PTHR37316">
    <property type="entry name" value="TEICHOIC ACID GLYCEROL-PHOSPHATE PRIMASE"/>
    <property type="match status" value="1"/>
</dbReference>
<dbReference type="Pfam" id="PF04464">
    <property type="entry name" value="Glyphos_transf"/>
    <property type="match status" value="1"/>
</dbReference>
<proteinExistence type="inferred from homology"/>
<protein>
    <submittedName>
        <fullName evidence="8">CDP-glycerol glycerophosphotransferase</fullName>
    </submittedName>
</protein>
<dbReference type="Gene3D" id="3.40.50.11820">
    <property type="match status" value="1"/>
</dbReference>
<evidence type="ECO:0000256" key="4">
    <source>
        <dbReference type="ARBA" id="ARBA00022679"/>
    </source>
</evidence>
<evidence type="ECO:0000256" key="5">
    <source>
        <dbReference type="ARBA" id="ARBA00022944"/>
    </source>
</evidence>
<dbReference type="Proteomes" id="UP000198838">
    <property type="component" value="Unassembled WGS sequence"/>
</dbReference>
<dbReference type="GO" id="GO:0019350">
    <property type="term" value="P:teichoic acid biosynthetic process"/>
    <property type="evidence" value="ECO:0007669"/>
    <property type="project" value="UniProtKB-KW"/>
</dbReference>
<evidence type="ECO:0000256" key="3">
    <source>
        <dbReference type="ARBA" id="ARBA00022475"/>
    </source>
</evidence>
<feature type="domain" description="Glycosyl transferase family 1" evidence="7">
    <location>
        <begin position="629"/>
        <end position="772"/>
    </location>
</feature>
<evidence type="ECO:0000313" key="8">
    <source>
        <dbReference type="EMBL" id="SFA82422.1"/>
    </source>
</evidence>
<keyword evidence="5" id="KW-0777">Teichoic acid biosynthesis</keyword>
<dbReference type="Pfam" id="PF00534">
    <property type="entry name" value="Glycos_transf_1"/>
    <property type="match status" value="1"/>
</dbReference>
<dbReference type="SUPFAM" id="SSF53756">
    <property type="entry name" value="UDP-Glycosyltransferase/glycogen phosphorylase"/>
    <property type="match status" value="1"/>
</dbReference>
<evidence type="ECO:0000313" key="9">
    <source>
        <dbReference type="Proteomes" id="UP000198838"/>
    </source>
</evidence>
<dbReference type="GO" id="GO:0016757">
    <property type="term" value="F:glycosyltransferase activity"/>
    <property type="evidence" value="ECO:0007669"/>
    <property type="project" value="InterPro"/>
</dbReference>
<evidence type="ECO:0000256" key="6">
    <source>
        <dbReference type="ARBA" id="ARBA00023136"/>
    </source>
</evidence>
<keyword evidence="4 8" id="KW-0808">Transferase</keyword>
<reference evidence="8 9" key="1">
    <citation type="submission" date="2016-10" db="EMBL/GenBank/DDBJ databases">
        <authorList>
            <person name="de Groot N.N."/>
        </authorList>
    </citation>
    <scope>NUCLEOTIDE SEQUENCE [LARGE SCALE GENOMIC DNA]</scope>
    <source>
        <strain evidence="8 9">DSM 5522</strain>
    </source>
</reference>
<evidence type="ECO:0000256" key="2">
    <source>
        <dbReference type="ARBA" id="ARBA00010488"/>
    </source>
</evidence>
<evidence type="ECO:0000256" key="1">
    <source>
        <dbReference type="ARBA" id="ARBA00004202"/>
    </source>
</evidence>
<dbReference type="Gene3D" id="3.40.50.12580">
    <property type="match status" value="1"/>
</dbReference>
<organism evidence="8 9">
    <name type="scientific">Acetitomaculum ruminis DSM 5522</name>
    <dbReference type="NCBI Taxonomy" id="1120918"/>
    <lineage>
        <taxon>Bacteria</taxon>
        <taxon>Bacillati</taxon>
        <taxon>Bacillota</taxon>
        <taxon>Clostridia</taxon>
        <taxon>Lachnospirales</taxon>
        <taxon>Lachnospiraceae</taxon>
        <taxon>Acetitomaculum</taxon>
    </lineage>
</organism>
<dbReference type="AlphaFoldDB" id="A0A1I0W1F1"/>
<dbReference type="InterPro" id="IPR001296">
    <property type="entry name" value="Glyco_trans_1"/>
</dbReference>
<dbReference type="Gene3D" id="3.40.50.2000">
    <property type="entry name" value="Glycogen Phosphorylase B"/>
    <property type="match status" value="2"/>
</dbReference>
<sequence>MSIVNIIRNIMPKMWFPFYNSFFAKLKVKENLVLFESRGALALEGNIFRIIEELQQPCYRHLKCVLSVRKQAFDDVEKKVKNYNLKNIRLVKYSSILYYKYLSTAHYLVIDTSFPGRFVKKEGQILFNTWHGSPLKKMGRDIEDCREICRMGNVLRNLVQADYLLFPSLYMEEKMAGAYMLENLYQGEVFHEGYPRNTVFFDEEKTLEMRKKLDIGQKKLFVYMPTFRGEIGNIRDVEQVNDAKDFLYELDKHLKDDQIFMVKFHPFVSKAIDFTGFEHIVDFPKDYDTYDVLSACHGLVTDFSSVFYDVAVSDKKIILYTKDEEEYKKERGLYPQDNLPFPKVTSVEELAKELNNEEIIDRSEYRKRYASFENKDATSKICRHVFLNEKCCNSVKYKGNGKDNILIYSGDLCKNGITTALLGMLNSLDLNKHNYYISFRQSIIWDYPERILKLPKECGIIPISSEMNASFLDLVAQKLFFKYGMKNIFVKKKFDSQYKREQRKHFHAMKFSQVIHYNGYERYVIAMFQRFDCPRTIWVHNDMVQEIKNKGNQNIHLLRDAYASYDRVVVVSDDIVEPTVEISNRRDNVVVLENLHDYERVLEKGQKEIIFDEPTVSNVSRQRLLEILDTNYPKFINIGRFSVEKGHFRLIDAFEDFYEDNKNAALIIIGGTGKLYDKTLEKVNESPAKDNIVLINCIDNPMPILKSCDLFILSSLYEGLGLVILEADTLNVPVVACDVNGPRGFMKKHNGTLIESSKEGIYKAMNTFVKEGIATMNVDFKGYNEKCVENFEKFMDCNW</sequence>
<dbReference type="STRING" id="1120918.SAMN05216249_10318"/>
<dbReference type="InterPro" id="IPR051612">
    <property type="entry name" value="Teichoic_Acid_Biosynth"/>
</dbReference>